<reference evidence="2 3" key="1">
    <citation type="submission" date="2016-12" db="EMBL/GenBank/DDBJ databases">
        <title>The draft genome sequence of Actinophytocola sp. 11-183.</title>
        <authorList>
            <person name="Wang W."/>
            <person name="Yuan L."/>
        </authorList>
    </citation>
    <scope>NUCLEOTIDE SEQUENCE [LARGE SCALE GENOMIC DNA]</scope>
    <source>
        <strain evidence="2 3">11-183</strain>
    </source>
</reference>
<organism evidence="2 3">
    <name type="scientific">Actinophytocola xanthii</name>
    <dbReference type="NCBI Taxonomy" id="1912961"/>
    <lineage>
        <taxon>Bacteria</taxon>
        <taxon>Bacillati</taxon>
        <taxon>Actinomycetota</taxon>
        <taxon>Actinomycetes</taxon>
        <taxon>Pseudonocardiales</taxon>
        <taxon>Pseudonocardiaceae</taxon>
    </lineage>
</organism>
<dbReference type="OrthoDB" id="5188566at2"/>
<name>A0A1Q8C4D1_9PSEU</name>
<accession>A0A1Q8C4D1</accession>
<proteinExistence type="predicted"/>
<evidence type="ECO:0008006" key="4">
    <source>
        <dbReference type="Google" id="ProtNLM"/>
    </source>
</evidence>
<dbReference type="Gene3D" id="2.60.40.1890">
    <property type="entry name" value="PCu(A)C copper chaperone"/>
    <property type="match status" value="1"/>
</dbReference>
<dbReference type="InterPro" id="IPR036182">
    <property type="entry name" value="PCuAC_sf"/>
</dbReference>
<dbReference type="Proteomes" id="UP000185596">
    <property type="component" value="Unassembled WGS sequence"/>
</dbReference>
<feature type="region of interest" description="Disordered" evidence="1">
    <location>
        <begin position="116"/>
        <end position="191"/>
    </location>
</feature>
<evidence type="ECO:0000313" key="3">
    <source>
        <dbReference type="Proteomes" id="UP000185596"/>
    </source>
</evidence>
<evidence type="ECO:0000256" key="1">
    <source>
        <dbReference type="SAM" id="MobiDB-lite"/>
    </source>
</evidence>
<dbReference type="SUPFAM" id="SSF110087">
    <property type="entry name" value="DR1885-like metal-binding protein"/>
    <property type="match status" value="1"/>
</dbReference>
<protein>
    <recommendedName>
        <fullName evidence="4">Copper chaperone PCu(A)C</fullName>
    </recommendedName>
</protein>
<sequence>MVSRSTGPLRTILPAVAVGLAALLVGCSAGQVTQTASIRPAVNGNQADVGDIALRDVMLAYPESGEFRAGDQAAVLLSIVNTGNADDELVSVSSPAATDVVLVGVTNLPAGTAIKVIEPEEPVGESSAPTQTSDATSESAPPTESSVPDESITEPQPPGDTQTGTTSSDESAPPQTESSDSTATETPTSLAPDEIGVMSIVLTGLVQDLPIGRNVPVTFVFAEAGAVTIQLPIASPETARQDPPEDEGEGEH</sequence>
<evidence type="ECO:0000313" key="2">
    <source>
        <dbReference type="EMBL" id="OLF09217.1"/>
    </source>
</evidence>
<dbReference type="PROSITE" id="PS51257">
    <property type="entry name" value="PROKAR_LIPOPROTEIN"/>
    <property type="match status" value="1"/>
</dbReference>
<dbReference type="RefSeq" id="WP_075129789.1">
    <property type="nucleotide sequence ID" value="NZ_MSIE01000088.1"/>
</dbReference>
<keyword evidence="3" id="KW-1185">Reference proteome</keyword>
<dbReference type="EMBL" id="MSIE01000088">
    <property type="protein sequence ID" value="OLF09217.1"/>
    <property type="molecule type" value="Genomic_DNA"/>
</dbReference>
<gene>
    <name evidence="2" type="ORF">BU204_33325</name>
</gene>
<dbReference type="AlphaFoldDB" id="A0A1Q8C4D1"/>
<dbReference type="STRING" id="1912961.BU204_33325"/>
<comment type="caution">
    <text evidence="2">The sequence shown here is derived from an EMBL/GenBank/DDBJ whole genome shotgun (WGS) entry which is preliminary data.</text>
</comment>
<feature type="compositionally biased region" description="Polar residues" evidence="1">
    <location>
        <begin position="127"/>
        <end position="148"/>
    </location>
</feature>
<feature type="compositionally biased region" description="Low complexity" evidence="1">
    <location>
        <begin position="159"/>
        <end position="171"/>
    </location>
</feature>
<feature type="compositionally biased region" description="Polar residues" evidence="1">
    <location>
        <begin position="173"/>
        <end position="189"/>
    </location>
</feature>